<evidence type="ECO:0000256" key="5">
    <source>
        <dbReference type="SAM" id="SignalP"/>
    </source>
</evidence>
<evidence type="ECO:0000256" key="1">
    <source>
        <dbReference type="ARBA" id="ARBA00008875"/>
    </source>
</evidence>
<keyword evidence="3" id="KW-0326">Glycosidase</keyword>
<feature type="signal peptide" evidence="5">
    <location>
        <begin position="1"/>
        <end position="21"/>
    </location>
</feature>
<organism evidence="8 9">
    <name type="scientific">Candidula unifasciata</name>
    <dbReference type="NCBI Taxonomy" id="100452"/>
    <lineage>
        <taxon>Eukaryota</taxon>
        <taxon>Metazoa</taxon>
        <taxon>Spiralia</taxon>
        <taxon>Lophotrochozoa</taxon>
        <taxon>Mollusca</taxon>
        <taxon>Gastropoda</taxon>
        <taxon>Heterobranchia</taxon>
        <taxon>Euthyneura</taxon>
        <taxon>Panpulmonata</taxon>
        <taxon>Eupulmonata</taxon>
        <taxon>Stylommatophora</taxon>
        <taxon>Helicina</taxon>
        <taxon>Helicoidea</taxon>
        <taxon>Geomitridae</taxon>
        <taxon>Candidula</taxon>
    </lineage>
</organism>
<dbReference type="InterPro" id="IPR049167">
    <property type="entry name" value="GH39_C"/>
</dbReference>
<dbReference type="EMBL" id="CAJHNH020003168">
    <property type="protein sequence ID" value="CAG5128692.1"/>
    <property type="molecule type" value="Genomic_DNA"/>
</dbReference>
<dbReference type="Gene3D" id="2.60.40.1500">
    <property type="entry name" value="Glycosyl hydrolase domain, family 39"/>
    <property type="match status" value="1"/>
</dbReference>
<evidence type="ECO:0000259" key="6">
    <source>
        <dbReference type="Pfam" id="PF01229"/>
    </source>
</evidence>
<dbReference type="InterPro" id="IPR017853">
    <property type="entry name" value="GH"/>
</dbReference>
<dbReference type="SUPFAM" id="SSF51445">
    <property type="entry name" value="(Trans)glycosidases"/>
    <property type="match status" value="1"/>
</dbReference>
<dbReference type="Gene3D" id="3.20.20.80">
    <property type="entry name" value="Glycosidases"/>
    <property type="match status" value="1"/>
</dbReference>
<dbReference type="InterPro" id="IPR049165">
    <property type="entry name" value="GH39_as"/>
</dbReference>
<evidence type="ECO:0000256" key="4">
    <source>
        <dbReference type="PIRSR" id="PIRSR600514-1"/>
    </source>
</evidence>
<accession>A0A8S3ZN11</accession>
<dbReference type="GO" id="GO:0005975">
    <property type="term" value="P:carbohydrate metabolic process"/>
    <property type="evidence" value="ECO:0007669"/>
    <property type="project" value="InterPro"/>
</dbReference>
<dbReference type="PANTHER" id="PTHR12631:SF8">
    <property type="entry name" value="ALPHA-L-IDURONIDASE"/>
    <property type="match status" value="1"/>
</dbReference>
<dbReference type="AlphaFoldDB" id="A0A8S3ZN11"/>
<dbReference type="Pfam" id="PF21200">
    <property type="entry name" value="Glyco_hydro_39_C"/>
    <property type="match status" value="1"/>
</dbReference>
<dbReference type="OrthoDB" id="15153at2759"/>
<dbReference type="PROSITE" id="PS01027">
    <property type="entry name" value="GLYCOSYL_HYDROL_F39"/>
    <property type="match status" value="1"/>
</dbReference>
<evidence type="ECO:0000313" key="8">
    <source>
        <dbReference type="EMBL" id="CAG5128692.1"/>
    </source>
</evidence>
<name>A0A8S3ZN11_9EUPU</name>
<dbReference type="InterPro" id="IPR013783">
    <property type="entry name" value="Ig-like_fold"/>
</dbReference>
<keyword evidence="9" id="KW-1185">Reference proteome</keyword>
<keyword evidence="5" id="KW-0732">Signal</keyword>
<dbReference type="InterPro" id="IPR000514">
    <property type="entry name" value="Glyco_hydro_39"/>
</dbReference>
<dbReference type="InterPro" id="IPR049166">
    <property type="entry name" value="GH39_cat"/>
</dbReference>
<dbReference type="InterPro" id="IPR051923">
    <property type="entry name" value="Glycosyl_Hydrolase_39"/>
</dbReference>
<sequence length="643" mass="73375">MISRIMFGFLLLHCCLVPVASFTFDIKFSDSDVRGNFNHFWRSTGFCPPFPHTEAGTFNLSPDMKQNLAYISAVPNDGITQVRVHWLFELVKVNGFVSGEPQYNFSQLDEFVALVHENELHLGFELMGNPSNIYTDFENNTQVHWWKNLVTQTAQRYIGKYGIDYIRKWNFESWNEPDCHDFDNLTMTVQGFLNYYDACSEGLMSVDPRLVLGGPGDACFTAMGTPRSKFADAFLNHTVHGTNYFTGETGVRVDFLSFHFKGEGKGLLILEKELQNMQYIKTTFPALADKPYVNNEGDPMVTWSRPLEWRADAYYAGLVAKVIAQHQNILKGRPDSEIKNYTLLGNDNGFLSYYPNQFTQRTLLARFQMNVTKPNYVTFVRKPVYMVMSMLSLLGDQQVYVNKSESNTSDFGTLVTLHQAKDNKNTSDSWQMALLIYGASDPNTTRTYAIMSINWVIDPPPGTKSLKMVMYANYNGGANPYAVWTSFFNKTAFPSLKEFAQIRQEEDPFYTKYDVPVKAGWIPIPPMFQVLDPHVIVMHLCAEPEIPPEKVTGLRFINVTAGQVMIVWSDSNIHTKCIQTYDVELSTSGPSGHYTKVNTRNSFITLFLFETDSEEKVRGYYRVRAVDYWQRGGDYSDSLLYSA</sequence>
<comment type="caution">
    <text evidence="8">The sequence shown here is derived from an EMBL/GenBank/DDBJ whole genome shotgun (WGS) entry which is preliminary data.</text>
</comment>
<dbReference type="SUPFAM" id="SSF49265">
    <property type="entry name" value="Fibronectin type III"/>
    <property type="match status" value="1"/>
</dbReference>
<feature type="chain" id="PRO_5035815301" description="Alpha-L-iduronidase" evidence="5">
    <location>
        <begin position="22"/>
        <end position="643"/>
    </location>
</feature>
<proteinExistence type="inferred from homology"/>
<evidence type="ECO:0008006" key="10">
    <source>
        <dbReference type="Google" id="ProtNLM"/>
    </source>
</evidence>
<dbReference type="GO" id="GO:0003940">
    <property type="term" value="F:L-iduronidase activity"/>
    <property type="evidence" value="ECO:0007669"/>
    <property type="project" value="TreeGrafter"/>
</dbReference>
<dbReference type="PRINTS" id="PR00745">
    <property type="entry name" value="GLHYDRLASE39"/>
</dbReference>
<feature type="active site" description="Proton donor" evidence="4">
    <location>
        <position position="176"/>
    </location>
</feature>
<dbReference type="Proteomes" id="UP000678393">
    <property type="component" value="Unassembled WGS sequence"/>
</dbReference>
<dbReference type="SUPFAM" id="SSF51011">
    <property type="entry name" value="Glycosyl hydrolase domain"/>
    <property type="match status" value="1"/>
</dbReference>
<dbReference type="PANTHER" id="PTHR12631">
    <property type="entry name" value="ALPHA-L-IDURONIDASE"/>
    <property type="match status" value="1"/>
</dbReference>
<reference evidence="8" key="1">
    <citation type="submission" date="2021-04" db="EMBL/GenBank/DDBJ databases">
        <authorList>
            <consortium name="Molecular Ecology Group"/>
        </authorList>
    </citation>
    <scope>NUCLEOTIDE SEQUENCE</scope>
</reference>
<evidence type="ECO:0000259" key="7">
    <source>
        <dbReference type="Pfam" id="PF21200"/>
    </source>
</evidence>
<protein>
    <recommendedName>
        <fullName evidence="10">Alpha-L-iduronidase</fullName>
    </recommendedName>
</protein>
<feature type="domain" description="Glycosyl hydrolases family 39 N-terminal catalytic" evidence="6">
    <location>
        <begin position="29"/>
        <end position="509"/>
    </location>
</feature>
<evidence type="ECO:0000313" key="9">
    <source>
        <dbReference type="Proteomes" id="UP000678393"/>
    </source>
</evidence>
<dbReference type="Pfam" id="PF01229">
    <property type="entry name" value="Glyco_hydro_39"/>
    <property type="match status" value="1"/>
</dbReference>
<feature type="domain" description="Alpha-L-iduronidase C-terminal" evidence="7">
    <location>
        <begin position="552"/>
        <end position="642"/>
    </location>
</feature>
<dbReference type="Gene3D" id="2.60.40.10">
    <property type="entry name" value="Immunoglobulins"/>
    <property type="match status" value="1"/>
</dbReference>
<dbReference type="InterPro" id="IPR036116">
    <property type="entry name" value="FN3_sf"/>
</dbReference>
<evidence type="ECO:0000256" key="2">
    <source>
        <dbReference type="ARBA" id="ARBA00022801"/>
    </source>
</evidence>
<gene>
    <name evidence="8" type="ORF">CUNI_LOCUS14250</name>
</gene>
<evidence type="ECO:0000256" key="3">
    <source>
        <dbReference type="ARBA" id="ARBA00023295"/>
    </source>
</evidence>
<comment type="similarity">
    <text evidence="1">Belongs to the glycosyl hydrolase 39 family.</text>
</comment>
<keyword evidence="2" id="KW-0378">Hydrolase</keyword>